<dbReference type="AlphaFoldDB" id="A0A8B9MS45"/>
<proteinExistence type="predicted"/>
<dbReference type="PANTHER" id="PTHR47225:SF1">
    <property type="entry name" value="EF-HAND CALCIUM-BINDING DOMAIN-CONTAINING PROTEIN 12"/>
    <property type="match status" value="1"/>
</dbReference>
<reference evidence="2" key="1">
    <citation type="submission" date="2025-08" db="UniProtKB">
        <authorList>
            <consortium name="Ensembl"/>
        </authorList>
    </citation>
    <scope>IDENTIFICATION</scope>
</reference>
<evidence type="ECO:0000313" key="3">
    <source>
        <dbReference type="Proteomes" id="UP000694541"/>
    </source>
</evidence>
<evidence type="ECO:0000313" key="2">
    <source>
        <dbReference type="Ensembl" id="ENSANIP00000011890.1"/>
    </source>
</evidence>
<keyword evidence="3" id="KW-1185">Reference proteome</keyword>
<reference evidence="2" key="2">
    <citation type="submission" date="2025-09" db="UniProtKB">
        <authorList>
            <consortium name="Ensembl"/>
        </authorList>
    </citation>
    <scope>IDENTIFICATION</scope>
</reference>
<accession>A0A8B9MS45</accession>
<dbReference type="Proteomes" id="UP000694541">
    <property type="component" value="Unplaced"/>
</dbReference>
<dbReference type="PANTHER" id="PTHR47225">
    <property type="entry name" value="EF-HAND CALCIUM-BINDING DOMAIN-CONTAINING PROTEIN 12"/>
    <property type="match status" value="1"/>
</dbReference>
<protein>
    <recommendedName>
        <fullName evidence="4">EF-hand calcium-binding domain-containing protein 12</fullName>
    </recommendedName>
</protein>
<dbReference type="InterPro" id="IPR042847">
    <property type="entry name" value="EFC12"/>
</dbReference>
<feature type="region of interest" description="Disordered" evidence="1">
    <location>
        <begin position="470"/>
        <end position="502"/>
    </location>
</feature>
<dbReference type="Ensembl" id="ENSANIT00000012298.1">
    <property type="protein sequence ID" value="ENSANIP00000011890.1"/>
    <property type="gene ID" value="ENSANIG00000008046.1"/>
</dbReference>
<sequence length="574" mass="62857">MSSLGSLLRTTSPKTQAPNALLVAEGKRARPSRVQAKGCVIFVPPTAKAAAPFPKPAQAMHSCQLPALQLLPEGGDGFRSPEMASDAEGDPQKLAWVEERKQLRSQLESIANVGKWLMGKPARSSQEERVWERIKVCRADRRAESKSAMTRSLGVLSVSAVSLSLGSLSCVSSTPVGVRILGIGGLRVFSALFQHSPPASGQPWQGGHPPLIRAPYPPALVTLHNLLHKQKLTMVDVFKRAGMDRRKITRADFIHVIKATKVPISDKDLETVIIFLASSKRGDFISNEDLIECQKQWLEMTKGQSRETKTGVQAQFHTTTCTAVSCVTPAGGKAKEMKPCAPTDLKTQLMLLEVPPVNTEPECRYLSYDEMEEAGKQFRDRRRWNKDKDGPLEWKEKCRLVRSGDAAVDEHCLPSTAEGDLGELVDQYRRDCFLSYLKSLKLCRGPDSRLTELVLQKALLHPGDKVIREGEATRQIRQPGGSYTNARDPAPSPVSTSRSRTACGKQAKEAENRFVERGFRISSCCCVTPLCSVPTTSEVILRCWSETSGCCKGAASDSKEAESPLGCTAASVFQ</sequence>
<evidence type="ECO:0008006" key="4">
    <source>
        <dbReference type="Google" id="ProtNLM"/>
    </source>
</evidence>
<evidence type="ECO:0000256" key="1">
    <source>
        <dbReference type="SAM" id="MobiDB-lite"/>
    </source>
</evidence>
<organism evidence="2 3">
    <name type="scientific">Accipiter nisus</name>
    <name type="common">Eurasian sparrowhawk</name>
    <dbReference type="NCBI Taxonomy" id="211598"/>
    <lineage>
        <taxon>Eukaryota</taxon>
        <taxon>Metazoa</taxon>
        <taxon>Chordata</taxon>
        <taxon>Craniata</taxon>
        <taxon>Vertebrata</taxon>
        <taxon>Euteleostomi</taxon>
        <taxon>Archelosauria</taxon>
        <taxon>Archosauria</taxon>
        <taxon>Dinosauria</taxon>
        <taxon>Saurischia</taxon>
        <taxon>Theropoda</taxon>
        <taxon>Coelurosauria</taxon>
        <taxon>Aves</taxon>
        <taxon>Neognathae</taxon>
        <taxon>Neoaves</taxon>
        <taxon>Telluraves</taxon>
        <taxon>Accipitrimorphae</taxon>
        <taxon>Accipitriformes</taxon>
        <taxon>Accipitridae</taxon>
        <taxon>Accipitrinae</taxon>
        <taxon>Accipiter</taxon>
    </lineage>
</organism>
<name>A0A8B9MS45_9AVES</name>